<accession>A0A2N9GB47</accession>
<protein>
    <recommendedName>
        <fullName evidence="1">Reverse transcriptase zinc-binding domain-containing protein</fullName>
    </recommendedName>
</protein>
<proteinExistence type="predicted"/>
<dbReference type="EMBL" id="OIVN01002013">
    <property type="protein sequence ID" value="SPC99837.1"/>
    <property type="molecule type" value="Genomic_DNA"/>
</dbReference>
<gene>
    <name evidence="2" type="ORF">FSB_LOCUS27719</name>
</gene>
<evidence type="ECO:0000259" key="1">
    <source>
        <dbReference type="Pfam" id="PF13966"/>
    </source>
</evidence>
<feature type="domain" description="Reverse transcriptase zinc-binding" evidence="1">
    <location>
        <begin position="50"/>
        <end position="144"/>
    </location>
</feature>
<organism evidence="2">
    <name type="scientific">Fagus sylvatica</name>
    <name type="common">Beechnut</name>
    <dbReference type="NCBI Taxonomy" id="28930"/>
    <lineage>
        <taxon>Eukaryota</taxon>
        <taxon>Viridiplantae</taxon>
        <taxon>Streptophyta</taxon>
        <taxon>Embryophyta</taxon>
        <taxon>Tracheophyta</taxon>
        <taxon>Spermatophyta</taxon>
        <taxon>Magnoliopsida</taxon>
        <taxon>eudicotyledons</taxon>
        <taxon>Gunneridae</taxon>
        <taxon>Pentapetalae</taxon>
        <taxon>rosids</taxon>
        <taxon>fabids</taxon>
        <taxon>Fagales</taxon>
        <taxon>Fagaceae</taxon>
        <taxon>Fagus</taxon>
    </lineage>
</organism>
<reference evidence="2" key="1">
    <citation type="submission" date="2018-02" db="EMBL/GenBank/DDBJ databases">
        <authorList>
            <person name="Cohen D.B."/>
            <person name="Kent A.D."/>
        </authorList>
    </citation>
    <scope>NUCLEOTIDE SEQUENCE</scope>
</reference>
<dbReference type="InterPro" id="IPR026960">
    <property type="entry name" value="RVT-Znf"/>
</dbReference>
<dbReference type="AlphaFoldDB" id="A0A2N9GB47"/>
<dbReference type="Pfam" id="PF13966">
    <property type="entry name" value="zf-RVT"/>
    <property type="match status" value="1"/>
</dbReference>
<evidence type="ECO:0000313" key="2">
    <source>
        <dbReference type="EMBL" id="SPC99837.1"/>
    </source>
</evidence>
<sequence length="201" mass="23136">MEATLGNNPSFLWQSILSGREVILKGLSWQNSDNGRTPLPIWSRTKTGSFTVQSAYVLLESEKRGSFSGECSNVQGLRWFWKKKWKLAIPGKIKHFLWRAYHESLPTFFNLYRRKINRSLYCVICKQDEDTTIHALWQCPLARNTNFTSDALAEWAAVVWSIWNARNKMAYEDCQLSPALILSNGLSIVHDFKQAKTSLCL</sequence>
<name>A0A2N9GB47_FAGSY</name>